<dbReference type="EC" id="5.6.2.4" evidence="5"/>
<proteinExistence type="inferred from homology"/>
<dbReference type="Pfam" id="PF00270">
    <property type="entry name" value="DEAD"/>
    <property type="match status" value="1"/>
</dbReference>
<keyword evidence="3" id="KW-0413">Isomerase</keyword>
<dbReference type="GO" id="GO:0009378">
    <property type="term" value="F:four-way junction helicase activity"/>
    <property type="evidence" value="ECO:0007669"/>
    <property type="project" value="TreeGrafter"/>
</dbReference>
<gene>
    <name evidence="7" type="ORF">AAE3_LOCUS4643</name>
</gene>
<dbReference type="GO" id="GO:0003677">
    <property type="term" value="F:DNA binding"/>
    <property type="evidence" value="ECO:0007669"/>
    <property type="project" value="UniProtKB-KW"/>
</dbReference>
<dbReference type="PANTHER" id="PTHR13710">
    <property type="entry name" value="DNA HELICASE RECQ FAMILY MEMBER"/>
    <property type="match status" value="1"/>
</dbReference>
<comment type="caution">
    <text evidence="7">The sequence shown here is derived from an EMBL/GenBank/DDBJ whole genome shotgun (WGS) entry which is preliminary data.</text>
</comment>
<dbReference type="GO" id="GO:0006281">
    <property type="term" value="P:DNA repair"/>
    <property type="evidence" value="ECO:0007669"/>
    <property type="project" value="TreeGrafter"/>
</dbReference>
<dbReference type="Proteomes" id="UP000467700">
    <property type="component" value="Unassembled WGS sequence"/>
</dbReference>
<comment type="similarity">
    <text evidence="1">Belongs to the helicase family. RecQ subfamily.</text>
</comment>
<dbReference type="Gene3D" id="3.40.50.300">
    <property type="entry name" value="P-loop containing nucleotide triphosphate hydrolases"/>
    <property type="match status" value="1"/>
</dbReference>
<dbReference type="GO" id="GO:0005737">
    <property type="term" value="C:cytoplasm"/>
    <property type="evidence" value="ECO:0007669"/>
    <property type="project" value="TreeGrafter"/>
</dbReference>
<dbReference type="GO" id="GO:0006310">
    <property type="term" value="P:DNA recombination"/>
    <property type="evidence" value="ECO:0007669"/>
    <property type="project" value="TreeGrafter"/>
</dbReference>
<evidence type="ECO:0000256" key="2">
    <source>
        <dbReference type="ARBA" id="ARBA00023125"/>
    </source>
</evidence>
<evidence type="ECO:0000256" key="4">
    <source>
        <dbReference type="ARBA" id="ARBA00034617"/>
    </source>
</evidence>
<dbReference type="InterPro" id="IPR027417">
    <property type="entry name" value="P-loop_NTPase"/>
</dbReference>
<evidence type="ECO:0000313" key="8">
    <source>
        <dbReference type="Proteomes" id="UP000467700"/>
    </source>
</evidence>
<dbReference type="SUPFAM" id="SSF52540">
    <property type="entry name" value="P-loop containing nucleoside triphosphate hydrolases"/>
    <property type="match status" value="1"/>
</dbReference>
<dbReference type="EMBL" id="CACVBS010000036">
    <property type="protein sequence ID" value="CAA7262720.1"/>
    <property type="molecule type" value="Genomic_DNA"/>
</dbReference>
<evidence type="ECO:0000259" key="6">
    <source>
        <dbReference type="PROSITE" id="PS51192"/>
    </source>
</evidence>
<accession>A0A8S0VUU5</accession>
<dbReference type="InterPro" id="IPR011545">
    <property type="entry name" value="DEAD/DEAH_box_helicase_dom"/>
</dbReference>
<dbReference type="PROSITE" id="PS51192">
    <property type="entry name" value="HELICASE_ATP_BIND_1"/>
    <property type="match status" value="1"/>
</dbReference>
<name>A0A8S0VUU5_CYCAE</name>
<organism evidence="7 8">
    <name type="scientific">Cyclocybe aegerita</name>
    <name type="common">Black poplar mushroom</name>
    <name type="synonym">Agrocybe aegerita</name>
    <dbReference type="NCBI Taxonomy" id="1973307"/>
    <lineage>
        <taxon>Eukaryota</taxon>
        <taxon>Fungi</taxon>
        <taxon>Dikarya</taxon>
        <taxon>Basidiomycota</taxon>
        <taxon>Agaricomycotina</taxon>
        <taxon>Agaricomycetes</taxon>
        <taxon>Agaricomycetidae</taxon>
        <taxon>Agaricales</taxon>
        <taxon>Agaricineae</taxon>
        <taxon>Bolbitiaceae</taxon>
        <taxon>Cyclocybe</taxon>
    </lineage>
</organism>
<sequence>MVEWTSPHSGRLLGTHSAGTPTILIASTGWGKTSAFFGPILVLRHLIKNPRPNLNIPRLPRKPVALVVTLLIELGYAHSLEIKEYGLKAICLTAESLHAASKEGRNLLQEIRRCEWSIVLLSAERLVSREVDTILRDSNFQANLIVFGINKTHLLVPWGKDFRKVYRQIALLRFRLPDHTALVAASATLSEEDDYVALLAALKLDANEVHCIRLSCKRPNVRAVFRYLSHTLGSYQFPDTKY</sequence>
<dbReference type="GO" id="GO:0005694">
    <property type="term" value="C:chromosome"/>
    <property type="evidence" value="ECO:0007669"/>
    <property type="project" value="TreeGrafter"/>
</dbReference>
<evidence type="ECO:0000256" key="5">
    <source>
        <dbReference type="ARBA" id="ARBA00034808"/>
    </source>
</evidence>
<evidence type="ECO:0000313" key="7">
    <source>
        <dbReference type="EMBL" id="CAA7262720.1"/>
    </source>
</evidence>
<dbReference type="AlphaFoldDB" id="A0A8S0VUU5"/>
<evidence type="ECO:0000256" key="1">
    <source>
        <dbReference type="ARBA" id="ARBA00005446"/>
    </source>
</evidence>
<keyword evidence="8" id="KW-1185">Reference proteome</keyword>
<dbReference type="InterPro" id="IPR014001">
    <property type="entry name" value="Helicase_ATP-bd"/>
</dbReference>
<evidence type="ECO:0000256" key="3">
    <source>
        <dbReference type="ARBA" id="ARBA00023235"/>
    </source>
</evidence>
<dbReference type="GO" id="GO:0043138">
    <property type="term" value="F:3'-5' DNA helicase activity"/>
    <property type="evidence" value="ECO:0007669"/>
    <property type="project" value="UniProtKB-EC"/>
</dbReference>
<protein>
    <recommendedName>
        <fullName evidence="5">DNA 3'-5' helicase</fullName>
        <ecNumber evidence="5">5.6.2.4</ecNumber>
    </recommendedName>
</protein>
<keyword evidence="2" id="KW-0238">DNA-binding</keyword>
<feature type="domain" description="Helicase ATP-binding" evidence="6">
    <location>
        <begin position="13"/>
        <end position="207"/>
    </location>
</feature>
<dbReference type="GO" id="GO:0005524">
    <property type="term" value="F:ATP binding"/>
    <property type="evidence" value="ECO:0007669"/>
    <property type="project" value="InterPro"/>
</dbReference>
<dbReference type="OrthoDB" id="3260945at2759"/>
<dbReference type="PANTHER" id="PTHR13710:SF105">
    <property type="entry name" value="ATP-DEPENDENT DNA HELICASE Q1"/>
    <property type="match status" value="1"/>
</dbReference>
<reference evidence="7 8" key="1">
    <citation type="submission" date="2020-01" db="EMBL/GenBank/DDBJ databases">
        <authorList>
            <person name="Gupta K D."/>
        </authorList>
    </citation>
    <scope>NUCLEOTIDE SEQUENCE [LARGE SCALE GENOMIC DNA]</scope>
</reference>
<comment type="catalytic activity">
    <reaction evidence="4">
        <text>Couples ATP hydrolysis with the unwinding of duplex DNA by translocating in the 3'-5' direction.</text>
        <dbReference type="EC" id="5.6.2.4"/>
    </reaction>
</comment>